<gene>
    <name evidence="1" type="ORF">GGR10_000624</name>
</gene>
<protein>
    <submittedName>
        <fullName evidence="1">Uncharacterized protein</fullName>
    </submittedName>
</protein>
<keyword evidence="2" id="KW-1185">Reference proteome</keyword>
<evidence type="ECO:0000313" key="1">
    <source>
        <dbReference type="EMBL" id="MBA9082783.1"/>
    </source>
</evidence>
<proteinExistence type="predicted"/>
<accession>A0ABR6E2L6</accession>
<comment type="caution">
    <text evidence="1">The sequence shown here is derived from an EMBL/GenBank/DDBJ whole genome shotgun (WGS) entry which is preliminary data.</text>
</comment>
<dbReference type="EMBL" id="JACJIR010000002">
    <property type="protein sequence ID" value="MBA9082783.1"/>
    <property type="molecule type" value="Genomic_DNA"/>
</dbReference>
<name>A0ABR6E2L6_9HYPH</name>
<evidence type="ECO:0000313" key="2">
    <source>
        <dbReference type="Proteomes" id="UP000548119"/>
    </source>
</evidence>
<organism evidence="1 2">
    <name type="scientific">Bartonella chomelii</name>
    <dbReference type="NCBI Taxonomy" id="236402"/>
    <lineage>
        <taxon>Bacteria</taxon>
        <taxon>Pseudomonadati</taxon>
        <taxon>Pseudomonadota</taxon>
        <taxon>Alphaproteobacteria</taxon>
        <taxon>Hyphomicrobiales</taxon>
        <taxon>Bartonellaceae</taxon>
        <taxon>Bartonella</taxon>
    </lineage>
</organism>
<reference evidence="1 2" key="1">
    <citation type="submission" date="2020-08" db="EMBL/GenBank/DDBJ databases">
        <title>Genomic Encyclopedia of Type Strains, Phase IV (KMG-IV): sequencing the most valuable type-strain genomes for metagenomic binning, comparative biology and taxonomic classification.</title>
        <authorList>
            <person name="Goeker M."/>
        </authorList>
    </citation>
    <scope>NUCLEOTIDE SEQUENCE [LARGE SCALE GENOMIC DNA]</scope>
    <source>
        <strain evidence="1 2">DSM 21431</strain>
    </source>
</reference>
<dbReference type="Proteomes" id="UP000548119">
    <property type="component" value="Unassembled WGS sequence"/>
</dbReference>
<dbReference type="RefSeq" id="WP_182479833.1">
    <property type="nucleotide sequence ID" value="NZ_CAWPNC010000002.1"/>
</dbReference>
<sequence length="96" mass="11247">MCTFQPPCCRDTKIKKHIAQLKDELVTISRWRHDNNTSNIIFDLFDTWKQKGRHALYRINNHTEDLKKKAKENPKTTIVLITGIVLASCLLTRKIK</sequence>